<dbReference type="EMBL" id="AFBQ01000153">
    <property type="protein sequence ID" value="EHY31510.1"/>
    <property type="molecule type" value="Genomic_DNA"/>
</dbReference>
<evidence type="ECO:0000313" key="2">
    <source>
        <dbReference type="EMBL" id="EHY31510.1"/>
    </source>
</evidence>
<evidence type="ECO:0000256" key="1">
    <source>
        <dbReference type="SAM" id="MobiDB-lite"/>
    </source>
</evidence>
<sequence>MRDARAPTKTSSLTERTDRQRGAVLSAFRGRGLGWSREGGRPPEPRQCGNFSRMSMSTSPPRIAWTRRSGQRLISV</sequence>
<dbReference type="Proteomes" id="UP000004956">
    <property type="component" value="Unassembled WGS sequence"/>
</dbReference>
<dbReference type="HOGENOM" id="CLU_2653146_0_0_4"/>
<dbReference type="STRING" id="762967.HMPREF9440_01120"/>
<protein>
    <submittedName>
        <fullName evidence="2">Uncharacterized protein</fullName>
    </submittedName>
</protein>
<reference evidence="2 3" key="1">
    <citation type="submission" date="2011-11" db="EMBL/GenBank/DDBJ databases">
        <authorList>
            <person name="Weinstock G."/>
            <person name="Sodergren E."/>
            <person name="Clifton S."/>
            <person name="Fulton L."/>
            <person name="Fulton B."/>
            <person name="Courtney L."/>
            <person name="Fronick C."/>
            <person name="Harrison M."/>
            <person name="Strong C."/>
            <person name="Farmer C."/>
            <person name="Delahaunty K."/>
            <person name="Markovic C."/>
            <person name="Hall O."/>
            <person name="Minx P."/>
            <person name="Tomlinson C."/>
            <person name="Mitreva M."/>
            <person name="Hou S."/>
            <person name="Chen J."/>
            <person name="Wollam A."/>
            <person name="Pepin K.H."/>
            <person name="Johnson M."/>
            <person name="Bhonagiri V."/>
            <person name="Zhang X."/>
            <person name="Suruliraj S."/>
            <person name="Warren W."/>
            <person name="Chinwalla A."/>
            <person name="Mardis E.R."/>
            <person name="Wilson R.K."/>
        </authorList>
    </citation>
    <scope>NUCLEOTIDE SEQUENCE [LARGE SCALE GENOMIC DNA]</scope>
    <source>
        <strain evidence="2 3">YIT 11816</strain>
    </source>
</reference>
<feature type="compositionally biased region" description="Polar residues" evidence="1">
    <location>
        <begin position="49"/>
        <end position="60"/>
    </location>
</feature>
<keyword evidence="3" id="KW-1185">Reference proteome</keyword>
<proteinExistence type="predicted"/>
<name>H3KEF6_9BURK</name>
<gene>
    <name evidence="2" type="ORF">HMPREF9440_01120</name>
</gene>
<evidence type="ECO:0000313" key="3">
    <source>
        <dbReference type="Proteomes" id="UP000004956"/>
    </source>
</evidence>
<organism evidence="2 3">
    <name type="scientific">Sutterella parvirubra YIT 11816</name>
    <dbReference type="NCBI Taxonomy" id="762967"/>
    <lineage>
        <taxon>Bacteria</taxon>
        <taxon>Pseudomonadati</taxon>
        <taxon>Pseudomonadota</taxon>
        <taxon>Betaproteobacteria</taxon>
        <taxon>Burkholderiales</taxon>
        <taxon>Sutterellaceae</taxon>
        <taxon>Sutterella</taxon>
    </lineage>
</organism>
<dbReference type="AlphaFoldDB" id="H3KEF6"/>
<comment type="caution">
    <text evidence="2">The sequence shown here is derived from an EMBL/GenBank/DDBJ whole genome shotgun (WGS) entry which is preliminary data.</text>
</comment>
<accession>H3KEF6</accession>
<feature type="region of interest" description="Disordered" evidence="1">
    <location>
        <begin position="1"/>
        <end position="76"/>
    </location>
</feature>